<dbReference type="PANTHER" id="PTHR40697:SF3">
    <property type="entry name" value="ACETOIN CATABOLISM PROTEIN X"/>
    <property type="match status" value="1"/>
</dbReference>
<dbReference type="PANTHER" id="PTHR40697">
    <property type="entry name" value="ACETOIN CATABOLISM PROTEIN X"/>
    <property type="match status" value="1"/>
</dbReference>
<dbReference type="GO" id="GO:0003951">
    <property type="term" value="F:NAD+ kinase activity"/>
    <property type="evidence" value="ECO:0007669"/>
    <property type="project" value="InterPro"/>
</dbReference>
<sequence>MTSIGIIANPASGKDIRRLVSHATVIDNNEKVNIVERIILAAQHFGVDSVYIMPDTFHIGLKAIDALVSLKQLKCNAEVIEQEITYSIEDTIKATIEMEKIGVGCIVSLGGDGTNRAIAKAIGDTPLLPISTGTNNVYPEMIEGTLGGMAAAVTASKKYDLTSFCEKDKRIEVYKNGEMLDIALIDAAVSRENFVGSRAIWDISTISDIFVTRAHPCSIGLSSIAGCFMKVLREDEFGLHARIGDNGGKVVSAPISAGVIRDVSVLDYEKMYLSKEYSYVMEFAGTLALDGEREIFVKKGQKLNIKLTRNGPLRVDAKKALEIAQESGFFVKE</sequence>
<dbReference type="SUPFAM" id="SSF111331">
    <property type="entry name" value="NAD kinase/diacylglycerol kinase-like"/>
    <property type="match status" value="1"/>
</dbReference>
<proteinExistence type="predicted"/>
<keyword evidence="2" id="KW-1185">Reference proteome</keyword>
<gene>
    <name evidence="1" type="ORF">TSYNT_9173</name>
</gene>
<dbReference type="InterPro" id="IPR011391">
    <property type="entry name" value="AcoX_kinase"/>
</dbReference>
<dbReference type="OrthoDB" id="4292700at2"/>
<evidence type="ECO:0000313" key="2">
    <source>
        <dbReference type="Proteomes" id="UP000062160"/>
    </source>
</evidence>
<protein>
    <submittedName>
        <fullName evidence="1">Polyphosphate-or ATP-dependent NAD kinase</fullName>
    </submittedName>
</protein>
<organism evidence="1">
    <name type="scientific">Tepidanaerobacter syntrophicus</name>
    <dbReference type="NCBI Taxonomy" id="224999"/>
    <lineage>
        <taxon>Bacteria</taxon>
        <taxon>Bacillati</taxon>
        <taxon>Bacillota</taxon>
        <taxon>Clostridia</taxon>
        <taxon>Thermosediminibacterales</taxon>
        <taxon>Tepidanaerobacteraceae</taxon>
        <taxon>Tepidanaerobacter</taxon>
    </lineage>
</organism>
<dbReference type="Proteomes" id="UP000062160">
    <property type="component" value="Unassembled WGS sequence"/>
</dbReference>
<keyword evidence="1" id="KW-0418">Kinase</keyword>
<dbReference type="InterPro" id="IPR039065">
    <property type="entry name" value="AcoX-like"/>
</dbReference>
<dbReference type="GO" id="GO:0005524">
    <property type="term" value="F:ATP binding"/>
    <property type="evidence" value="ECO:0007669"/>
    <property type="project" value="UniProtKB-ARBA"/>
</dbReference>
<reference evidence="1" key="1">
    <citation type="journal article" date="2016" name="Genome Announc.">
        <title>Draft Genome Sequence of the Syntrophic Lactate-Degrading Bacterium Tepidanaerobacter syntrophicus JLT.</title>
        <authorList>
            <person name="Matsuura N."/>
            <person name="Ohashi A."/>
            <person name="Tourlousse D.M."/>
            <person name="Sekiguchi Y."/>
        </authorList>
    </citation>
    <scope>NUCLEOTIDE SEQUENCE [LARGE SCALE GENOMIC DNA]</scope>
    <source>
        <strain evidence="1">JL</strain>
    </source>
</reference>
<dbReference type="GO" id="GO:0006741">
    <property type="term" value="P:NADP+ biosynthetic process"/>
    <property type="evidence" value="ECO:0007669"/>
    <property type="project" value="InterPro"/>
</dbReference>
<dbReference type="Pfam" id="PF01513">
    <property type="entry name" value="NAD_kinase"/>
    <property type="match status" value="1"/>
</dbReference>
<dbReference type="GO" id="GO:0051287">
    <property type="term" value="F:NAD binding"/>
    <property type="evidence" value="ECO:0007669"/>
    <property type="project" value="UniProtKB-ARBA"/>
</dbReference>
<dbReference type="InterPro" id="IPR017438">
    <property type="entry name" value="ATP-NAD_kinase_N"/>
</dbReference>
<dbReference type="Gene3D" id="3.40.50.10330">
    <property type="entry name" value="Probable inorganic polyphosphate/atp-NAD kinase, domain 1"/>
    <property type="match status" value="1"/>
</dbReference>
<dbReference type="InterPro" id="IPR016064">
    <property type="entry name" value="NAD/diacylglycerol_kinase_sf"/>
</dbReference>
<evidence type="ECO:0000313" key="1">
    <source>
        <dbReference type="EMBL" id="GAQ25923.1"/>
    </source>
</evidence>
<dbReference type="InterPro" id="IPR002504">
    <property type="entry name" value="NADK"/>
</dbReference>
<dbReference type="AlphaFoldDB" id="A0A0U9HNH3"/>
<name>A0A0U9HNH3_9FIRM</name>
<dbReference type="EMBL" id="DF977003">
    <property type="protein sequence ID" value="GAQ25923.1"/>
    <property type="molecule type" value="Genomic_DNA"/>
</dbReference>
<keyword evidence="1" id="KW-0808">Transferase</keyword>
<dbReference type="RefSeq" id="WP_059033573.1">
    <property type="nucleotide sequence ID" value="NZ_DF977003.1"/>
</dbReference>
<accession>A0A0U9HNH3</accession>
<dbReference type="PIRSF" id="PIRSF018567">
    <property type="entry name" value="AcoX"/>
    <property type="match status" value="1"/>
</dbReference>
<dbReference type="STRING" id="224999.GCA_001485475_01959"/>